<dbReference type="SUPFAM" id="SSF53822">
    <property type="entry name" value="Periplasmic binding protein-like I"/>
    <property type="match status" value="1"/>
</dbReference>
<evidence type="ECO:0000313" key="5">
    <source>
        <dbReference type="EMBL" id="GAX89010.1"/>
    </source>
</evidence>
<comment type="caution">
    <text evidence="5">The sequence shown here is derived from an EMBL/GenBank/DDBJ whole genome shotgun (WGS) entry which is preliminary data.</text>
</comment>
<evidence type="ECO:0000259" key="4">
    <source>
        <dbReference type="Pfam" id="PF13458"/>
    </source>
</evidence>
<dbReference type="InterPro" id="IPR028081">
    <property type="entry name" value="Leu-bd"/>
</dbReference>
<feature type="signal peptide" evidence="3">
    <location>
        <begin position="1"/>
        <end position="20"/>
    </location>
</feature>
<dbReference type="PANTHER" id="PTHR30483:SF37">
    <property type="entry name" value="ABC TRANSPORTER SUBSTRATE-BINDING PROTEIN"/>
    <property type="match status" value="1"/>
</dbReference>
<dbReference type="AlphaFoldDB" id="A0A292YKL7"/>
<dbReference type="EMBL" id="BDUF01000011">
    <property type="protein sequence ID" value="GAX89010.1"/>
    <property type="molecule type" value="Genomic_DNA"/>
</dbReference>
<dbReference type="Proteomes" id="UP000217785">
    <property type="component" value="Unassembled WGS sequence"/>
</dbReference>
<name>A0A292YKL7_9BACL</name>
<organism evidence="5 6">
    <name type="scientific">Effusibacillus lacus</name>
    <dbReference type="NCBI Taxonomy" id="1348429"/>
    <lineage>
        <taxon>Bacteria</taxon>
        <taxon>Bacillati</taxon>
        <taxon>Bacillota</taxon>
        <taxon>Bacilli</taxon>
        <taxon>Bacillales</taxon>
        <taxon>Alicyclobacillaceae</taxon>
        <taxon>Effusibacillus</taxon>
    </lineage>
</organism>
<comment type="similarity">
    <text evidence="1">Belongs to the leucine-binding protein family.</text>
</comment>
<keyword evidence="6" id="KW-1185">Reference proteome</keyword>
<dbReference type="PANTHER" id="PTHR30483">
    <property type="entry name" value="LEUCINE-SPECIFIC-BINDING PROTEIN"/>
    <property type="match status" value="1"/>
</dbReference>
<sequence length="418" mass="45549">MRKWIALLMISLLAVTTACSGSTGTRGEGGKKETLQIGALYPLSGAAALLGDESFRGAELAVKLRNKNGGVAGGKHVELVKTDAPDANAAQAEANRLITQKGLHLILGSYSSAISFAASEVAERNGVLYWEMGAISDPITERGYKYVIRTNPPASEFAKVEIQYIKEVVAPKLGKSPTDVRIGIVHEDSLYGTTVAEFITKMAKEEKMQIATTQPYNMKSVDLSSVVLNVKQAKPDVLIAVSYLNDAILFWRQAKELGLDVPVFIGTGGGHTMSDFQKALGKDVNGIIDVDFPQYEINKSYTPGLEEFLKLYKETYNEEPRSGHSLANFMGTNVLLEVIDKVGTIDPDKIKQAALEYKLEPGKSATGWGVDFDQAKGQNKLGQPYVHQWIDGKLVTVWPKGAAVQEAQLPMPKWSERK</sequence>
<dbReference type="Gene3D" id="3.40.50.2300">
    <property type="match status" value="2"/>
</dbReference>
<dbReference type="InterPro" id="IPR051010">
    <property type="entry name" value="BCAA_transport"/>
</dbReference>
<dbReference type="RefSeq" id="WP_096180698.1">
    <property type="nucleotide sequence ID" value="NZ_BDUF01000011.1"/>
</dbReference>
<dbReference type="InterPro" id="IPR028082">
    <property type="entry name" value="Peripla_BP_I"/>
</dbReference>
<dbReference type="CDD" id="cd06340">
    <property type="entry name" value="PBP1_ABC_ligand_binding-like"/>
    <property type="match status" value="1"/>
</dbReference>
<gene>
    <name evidence="5" type="ORF">EFBL_0624</name>
</gene>
<protein>
    <recommendedName>
        <fullName evidence="4">Leucine-binding protein domain-containing protein</fullName>
    </recommendedName>
</protein>
<dbReference type="Pfam" id="PF13458">
    <property type="entry name" value="Peripla_BP_6"/>
    <property type="match status" value="1"/>
</dbReference>
<accession>A0A292YKL7</accession>
<feature type="chain" id="PRO_5038792833" description="Leucine-binding protein domain-containing protein" evidence="3">
    <location>
        <begin position="21"/>
        <end position="418"/>
    </location>
</feature>
<dbReference type="OrthoDB" id="9783240at2"/>
<keyword evidence="2 3" id="KW-0732">Signal</keyword>
<feature type="domain" description="Leucine-binding protein" evidence="4">
    <location>
        <begin position="34"/>
        <end position="360"/>
    </location>
</feature>
<reference evidence="6" key="1">
    <citation type="submission" date="2017-07" db="EMBL/GenBank/DDBJ databases">
        <title>Draft genome sequence of Effusibacillus lacus strain skLN1.</title>
        <authorList>
            <person name="Watanabe M."/>
            <person name="Kojima H."/>
            <person name="Fukui M."/>
        </authorList>
    </citation>
    <scope>NUCLEOTIDE SEQUENCE [LARGE SCALE GENOMIC DNA]</scope>
    <source>
        <strain evidence="6">skLN1</strain>
    </source>
</reference>
<proteinExistence type="inferred from homology"/>
<evidence type="ECO:0000256" key="2">
    <source>
        <dbReference type="ARBA" id="ARBA00022729"/>
    </source>
</evidence>
<evidence type="ECO:0000313" key="6">
    <source>
        <dbReference type="Proteomes" id="UP000217785"/>
    </source>
</evidence>
<evidence type="ECO:0000256" key="3">
    <source>
        <dbReference type="SAM" id="SignalP"/>
    </source>
</evidence>
<dbReference type="PROSITE" id="PS51257">
    <property type="entry name" value="PROKAR_LIPOPROTEIN"/>
    <property type="match status" value="1"/>
</dbReference>
<evidence type="ECO:0000256" key="1">
    <source>
        <dbReference type="ARBA" id="ARBA00010062"/>
    </source>
</evidence>